<feature type="region of interest" description="Disordered" evidence="1">
    <location>
        <begin position="56"/>
        <end position="112"/>
    </location>
</feature>
<gene>
    <name evidence="2" type="ORF">EZS28_034850</name>
</gene>
<dbReference type="Proteomes" id="UP000324800">
    <property type="component" value="Unassembled WGS sequence"/>
</dbReference>
<sequence length="162" mass="18295">MTGLYSINRTIAATTSVLIGSAKSTYSQAQILSKKVGQQIGSAYLVGKEVVHNQMVRRKQNDQIEERDNDNDNEEEEEEGNDENEDDDQIEDNIKEEETIFQPPFRALSPPNVDPFDVTHALTPPSQTFYSQTLPHKAYTSTHSVSPQLHINKDSFRSNIDQ</sequence>
<proteinExistence type="predicted"/>
<reference evidence="2 3" key="1">
    <citation type="submission" date="2019-03" db="EMBL/GenBank/DDBJ databases">
        <title>Single cell metagenomics reveals metabolic interactions within the superorganism composed of flagellate Streblomastix strix and complex community of Bacteroidetes bacteria on its surface.</title>
        <authorList>
            <person name="Treitli S.C."/>
            <person name="Kolisko M."/>
            <person name="Husnik F."/>
            <person name="Keeling P."/>
            <person name="Hampl V."/>
        </authorList>
    </citation>
    <scope>NUCLEOTIDE SEQUENCE [LARGE SCALE GENOMIC DNA]</scope>
    <source>
        <strain evidence="2">ST1C</strain>
    </source>
</reference>
<evidence type="ECO:0000313" key="2">
    <source>
        <dbReference type="EMBL" id="KAA6369624.1"/>
    </source>
</evidence>
<evidence type="ECO:0000256" key="1">
    <source>
        <dbReference type="SAM" id="MobiDB-lite"/>
    </source>
</evidence>
<evidence type="ECO:0000313" key="3">
    <source>
        <dbReference type="Proteomes" id="UP000324800"/>
    </source>
</evidence>
<feature type="compositionally biased region" description="Acidic residues" evidence="1">
    <location>
        <begin position="67"/>
        <end position="91"/>
    </location>
</feature>
<protein>
    <recommendedName>
        <fullName evidence="4">Senescence domain-containing protein</fullName>
    </recommendedName>
</protein>
<dbReference type="EMBL" id="SNRW01016186">
    <property type="protein sequence ID" value="KAA6369624.1"/>
    <property type="molecule type" value="Genomic_DNA"/>
</dbReference>
<evidence type="ECO:0008006" key="4">
    <source>
        <dbReference type="Google" id="ProtNLM"/>
    </source>
</evidence>
<feature type="non-terminal residue" evidence="2">
    <location>
        <position position="162"/>
    </location>
</feature>
<organism evidence="2 3">
    <name type="scientific">Streblomastix strix</name>
    <dbReference type="NCBI Taxonomy" id="222440"/>
    <lineage>
        <taxon>Eukaryota</taxon>
        <taxon>Metamonada</taxon>
        <taxon>Preaxostyla</taxon>
        <taxon>Oxymonadida</taxon>
        <taxon>Streblomastigidae</taxon>
        <taxon>Streblomastix</taxon>
    </lineage>
</organism>
<comment type="caution">
    <text evidence="2">The sequence shown here is derived from an EMBL/GenBank/DDBJ whole genome shotgun (WGS) entry which is preliminary data.</text>
</comment>
<accession>A0A5J4UHI0</accession>
<name>A0A5J4UHI0_9EUKA</name>
<dbReference type="AlphaFoldDB" id="A0A5J4UHI0"/>